<evidence type="ECO:0000313" key="3">
    <source>
        <dbReference type="EMBL" id="MBG0566139.1"/>
    </source>
</evidence>
<dbReference type="GO" id="GO:0033072">
    <property type="term" value="P:vancomycin biosynthetic process"/>
    <property type="evidence" value="ECO:0007669"/>
    <property type="project" value="UniProtKB-ARBA"/>
</dbReference>
<dbReference type="AlphaFoldDB" id="A0A931C9V4"/>
<dbReference type="Pfam" id="PF03033">
    <property type="entry name" value="Glyco_transf_28"/>
    <property type="match status" value="1"/>
</dbReference>
<evidence type="ECO:0000259" key="2">
    <source>
        <dbReference type="Pfam" id="PF06722"/>
    </source>
</evidence>
<reference evidence="3" key="1">
    <citation type="submission" date="2020-11" db="EMBL/GenBank/DDBJ databases">
        <title>Isolation and identification of active actinomycetes.</title>
        <authorList>
            <person name="Sun X."/>
        </authorList>
    </citation>
    <scope>NUCLEOTIDE SEQUENCE</scope>
    <source>
        <strain evidence="3">NEAU-A11</strain>
    </source>
</reference>
<dbReference type="InterPro" id="IPR002213">
    <property type="entry name" value="UDP_glucos_trans"/>
</dbReference>
<dbReference type="InterPro" id="IPR050426">
    <property type="entry name" value="Glycosyltransferase_28"/>
</dbReference>
<dbReference type="PANTHER" id="PTHR48050:SF13">
    <property type="entry name" value="STEROL 3-BETA-GLUCOSYLTRANSFERASE UGT80A2"/>
    <property type="match status" value="1"/>
</dbReference>
<organism evidence="3 4">
    <name type="scientific">Actinoplanes aureus</name>
    <dbReference type="NCBI Taxonomy" id="2792083"/>
    <lineage>
        <taxon>Bacteria</taxon>
        <taxon>Bacillati</taxon>
        <taxon>Actinomycetota</taxon>
        <taxon>Actinomycetes</taxon>
        <taxon>Micromonosporales</taxon>
        <taxon>Micromonosporaceae</taxon>
        <taxon>Actinoplanes</taxon>
    </lineage>
</organism>
<dbReference type="PANTHER" id="PTHR48050">
    <property type="entry name" value="STEROL 3-BETA-GLUCOSYLTRANSFERASE"/>
    <property type="match status" value="1"/>
</dbReference>
<dbReference type="GO" id="GO:0005975">
    <property type="term" value="P:carbohydrate metabolic process"/>
    <property type="evidence" value="ECO:0007669"/>
    <property type="project" value="InterPro"/>
</dbReference>
<keyword evidence="4" id="KW-1185">Reference proteome</keyword>
<dbReference type="RefSeq" id="WP_196417910.1">
    <property type="nucleotide sequence ID" value="NZ_JADQTO010000018.1"/>
</dbReference>
<protein>
    <submittedName>
        <fullName evidence="3">Glycosyltransferase</fullName>
    </submittedName>
</protein>
<comment type="caution">
    <text evidence="3">The sequence shown here is derived from an EMBL/GenBank/DDBJ whole genome shotgun (WGS) entry which is preliminary data.</text>
</comment>
<dbReference type="CDD" id="cd03784">
    <property type="entry name" value="GT1_Gtf-like"/>
    <property type="match status" value="1"/>
</dbReference>
<dbReference type="Gene3D" id="3.40.50.2000">
    <property type="entry name" value="Glycogen Phosphorylase B"/>
    <property type="match status" value="2"/>
</dbReference>
<sequence>MASILVTALPMLGHVSPCVAVTKELVSRGHRVRFLTGRNHQERVEAAGATFLPLPAEADFDDTDMAAAFPQLQGMTGIRGLSAIVLEVFSKPIDAQFAAVTEALRTELTDVILSEMLFAGVYPIALQPRAVRPAVGILGISPMTLKGPGLPPYGMGLLPARTPLERVRNRILHLLANGFVLRPAQRYLAQSTQRLVGRRLGVPFFEMPGLGDALLHLGIQGFEYPRPSARTKLIFTGPLISTATGSPLPPWHADLEGRRVVHVTQGTVANTDFSTLVAPTVRALADQDCIVVVTGGGRPESEVEASLTAELGSVPDNVRIGAYLDYSWLFPRLDVLITNGGYGGVNLALQHGVPLVVAGNTEEKPEVGARVAWTGAGVRLLVRTPTPEQIVEAVREVGADPRYRENAARLGAEIDRAPGVDAVEDFILTQTEPQRRAVSRG</sequence>
<accession>A0A931C9V4</accession>
<feature type="domain" description="Erythromycin biosynthesis protein CIII-like C-terminal" evidence="2">
    <location>
        <begin position="304"/>
        <end position="418"/>
    </location>
</feature>
<dbReference type="GO" id="GO:0016758">
    <property type="term" value="F:hexosyltransferase activity"/>
    <property type="evidence" value="ECO:0007669"/>
    <property type="project" value="InterPro"/>
</dbReference>
<dbReference type="InterPro" id="IPR004276">
    <property type="entry name" value="GlycoTrans_28_N"/>
</dbReference>
<feature type="domain" description="Glycosyltransferase family 28 N-terminal" evidence="1">
    <location>
        <begin position="13"/>
        <end position="57"/>
    </location>
</feature>
<evidence type="ECO:0000313" key="4">
    <source>
        <dbReference type="Proteomes" id="UP000598146"/>
    </source>
</evidence>
<dbReference type="EMBL" id="JADQTO010000018">
    <property type="protein sequence ID" value="MBG0566139.1"/>
    <property type="molecule type" value="Genomic_DNA"/>
</dbReference>
<dbReference type="GO" id="GO:0008194">
    <property type="term" value="F:UDP-glycosyltransferase activity"/>
    <property type="evidence" value="ECO:0007669"/>
    <property type="project" value="InterPro"/>
</dbReference>
<dbReference type="SUPFAM" id="SSF53756">
    <property type="entry name" value="UDP-Glycosyltransferase/glycogen phosphorylase"/>
    <property type="match status" value="1"/>
</dbReference>
<proteinExistence type="predicted"/>
<name>A0A931C9V4_9ACTN</name>
<dbReference type="InterPro" id="IPR010610">
    <property type="entry name" value="EryCIII-like_C"/>
</dbReference>
<evidence type="ECO:0000259" key="1">
    <source>
        <dbReference type="Pfam" id="PF03033"/>
    </source>
</evidence>
<dbReference type="Proteomes" id="UP000598146">
    <property type="component" value="Unassembled WGS sequence"/>
</dbReference>
<dbReference type="Pfam" id="PF06722">
    <property type="entry name" value="EryCIII-like_C"/>
    <property type="match status" value="1"/>
</dbReference>
<gene>
    <name evidence="3" type="ORF">I4J89_32300</name>
</gene>